<sequence>MERHDPTLASIIVHVLDLRPRKALYLRSIFHLLRRFPSCDLDTSQSFTQDAPPLDLH</sequence>
<gene>
    <name evidence="1" type="ORF">B296_00040528</name>
</gene>
<name>A0A426X5I3_ENSVE</name>
<dbReference type="EMBL" id="AMZH03026151">
    <property type="protein sequence ID" value="RRT34741.1"/>
    <property type="molecule type" value="Genomic_DNA"/>
</dbReference>
<proteinExistence type="predicted"/>
<dbReference type="Proteomes" id="UP000287651">
    <property type="component" value="Unassembled WGS sequence"/>
</dbReference>
<dbReference type="AlphaFoldDB" id="A0A426X5I3"/>
<comment type="caution">
    <text evidence="1">The sequence shown here is derived from an EMBL/GenBank/DDBJ whole genome shotgun (WGS) entry which is preliminary data.</text>
</comment>
<evidence type="ECO:0000313" key="2">
    <source>
        <dbReference type="Proteomes" id="UP000287651"/>
    </source>
</evidence>
<protein>
    <submittedName>
        <fullName evidence="1">Uncharacterized protein</fullName>
    </submittedName>
</protein>
<evidence type="ECO:0000313" key="1">
    <source>
        <dbReference type="EMBL" id="RRT34741.1"/>
    </source>
</evidence>
<accession>A0A426X5I3</accession>
<reference evidence="1 2" key="1">
    <citation type="journal article" date="2014" name="Agronomy (Basel)">
        <title>A Draft Genome Sequence for Ensete ventricosum, the Drought-Tolerant Tree Against Hunger.</title>
        <authorList>
            <person name="Harrison J."/>
            <person name="Moore K.A."/>
            <person name="Paszkiewicz K."/>
            <person name="Jones T."/>
            <person name="Grant M."/>
            <person name="Ambacheew D."/>
            <person name="Muzemil S."/>
            <person name="Studholme D.J."/>
        </authorList>
    </citation>
    <scope>NUCLEOTIDE SEQUENCE [LARGE SCALE GENOMIC DNA]</scope>
</reference>
<organism evidence="1 2">
    <name type="scientific">Ensete ventricosum</name>
    <name type="common">Abyssinian banana</name>
    <name type="synonym">Musa ensete</name>
    <dbReference type="NCBI Taxonomy" id="4639"/>
    <lineage>
        <taxon>Eukaryota</taxon>
        <taxon>Viridiplantae</taxon>
        <taxon>Streptophyta</taxon>
        <taxon>Embryophyta</taxon>
        <taxon>Tracheophyta</taxon>
        <taxon>Spermatophyta</taxon>
        <taxon>Magnoliopsida</taxon>
        <taxon>Liliopsida</taxon>
        <taxon>Zingiberales</taxon>
        <taxon>Musaceae</taxon>
        <taxon>Ensete</taxon>
    </lineage>
</organism>